<gene>
    <name evidence="2" type="ORF">SAMN05421849_2315</name>
</gene>
<keyword evidence="3" id="KW-1185">Reference proteome</keyword>
<evidence type="ECO:0000256" key="1">
    <source>
        <dbReference type="SAM" id="MobiDB-lite"/>
    </source>
</evidence>
<reference evidence="2 3" key="1">
    <citation type="submission" date="2017-01" db="EMBL/GenBank/DDBJ databases">
        <authorList>
            <person name="Mah S.A."/>
            <person name="Swanson W.J."/>
            <person name="Moy G.W."/>
            <person name="Vacquier V.D."/>
        </authorList>
    </citation>
    <scope>NUCLEOTIDE SEQUENCE [LARGE SCALE GENOMIC DNA]</scope>
    <source>
        <strain evidence="2 3">DSM 21219</strain>
    </source>
</reference>
<dbReference type="AlphaFoldDB" id="A0A1R3XAJ5"/>
<feature type="region of interest" description="Disordered" evidence="1">
    <location>
        <begin position="1"/>
        <end position="26"/>
    </location>
</feature>
<proteinExistence type="predicted"/>
<dbReference type="RefSeq" id="WP_076650205.1">
    <property type="nucleotide sequence ID" value="NZ_FTPS01000002.1"/>
</dbReference>
<organism evidence="2 3">
    <name type="scientific">Pontibaca methylaminivorans</name>
    <dbReference type="NCBI Taxonomy" id="515897"/>
    <lineage>
        <taxon>Bacteria</taxon>
        <taxon>Pseudomonadati</taxon>
        <taxon>Pseudomonadota</taxon>
        <taxon>Alphaproteobacteria</taxon>
        <taxon>Rhodobacterales</taxon>
        <taxon>Roseobacteraceae</taxon>
        <taxon>Pontibaca</taxon>
    </lineage>
</organism>
<name>A0A1R3XAJ5_9RHOB</name>
<protein>
    <recommendedName>
        <fullName evidence="4">HTH DNA binding domain-containing protein</fullName>
    </recommendedName>
</protein>
<sequence>MRCFQKAEQMDQSHRIPASAPPEGRADLPVADWARAEAGQAARLARVAGQLGALDERLHRGPRGWRQRLALTEAAGLGWLCGERVTPDRLALWAALRIATARDADDDGRALARVGWAMRRLGAGPGPEAGLVAFLGRHEPETGPDTGETAGFPQPDAEGPIAERAAQWERTMAQGCELHPITRACMGFRLWFLAGLGVRGERIEAAVAAARICAGESRAAVFAPLATGGGQALRGSGDADARLACWLEGLAAGLRTMMRALDEIEAWEDRARVRMAGLSGRTPARLCTVFSEWPLVSAPMAEALASASRATVQRNLGRMEALGLVQEITGQSRFRMWRAAL</sequence>
<dbReference type="EMBL" id="FTPS01000002">
    <property type="protein sequence ID" value="SIT86539.1"/>
    <property type="molecule type" value="Genomic_DNA"/>
</dbReference>
<evidence type="ECO:0000313" key="2">
    <source>
        <dbReference type="EMBL" id="SIT86539.1"/>
    </source>
</evidence>
<accession>A0A1R3XAJ5</accession>
<evidence type="ECO:0000313" key="3">
    <source>
        <dbReference type="Proteomes" id="UP000192455"/>
    </source>
</evidence>
<evidence type="ECO:0008006" key="4">
    <source>
        <dbReference type="Google" id="ProtNLM"/>
    </source>
</evidence>
<dbReference type="Proteomes" id="UP000192455">
    <property type="component" value="Unassembled WGS sequence"/>
</dbReference>